<organism evidence="1 2">
    <name type="scientific">Araneus ventricosus</name>
    <name type="common">Orbweaver spider</name>
    <name type="synonym">Epeira ventricosa</name>
    <dbReference type="NCBI Taxonomy" id="182803"/>
    <lineage>
        <taxon>Eukaryota</taxon>
        <taxon>Metazoa</taxon>
        <taxon>Ecdysozoa</taxon>
        <taxon>Arthropoda</taxon>
        <taxon>Chelicerata</taxon>
        <taxon>Arachnida</taxon>
        <taxon>Araneae</taxon>
        <taxon>Araneomorphae</taxon>
        <taxon>Entelegynae</taxon>
        <taxon>Araneoidea</taxon>
        <taxon>Araneidae</taxon>
        <taxon>Araneus</taxon>
    </lineage>
</organism>
<proteinExistence type="predicted"/>
<dbReference type="EMBL" id="BGPR01000430">
    <property type="protein sequence ID" value="GBM19770.1"/>
    <property type="molecule type" value="Genomic_DNA"/>
</dbReference>
<gene>
    <name evidence="1" type="ORF">AVEN_208646_1</name>
</gene>
<dbReference type="Proteomes" id="UP000499080">
    <property type="component" value="Unassembled WGS sequence"/>
</dbReference>
<protein>
    <submittedName>
        <fullName evidence="1">Uncharacterized protein</fullName>
    </submittedName>
</protein>
<dbReference type="AlphaFoldDB" id="A0A4Y2DSE9"/>
<name>A0A4Y2DSE9_ARAVE</name>
<sequence length="129" mass="14131">MCEKTPCDVTARRGEYIRPALGLERGVLIDWDDIGVSSPVPARKLVSAIQSAVIFVISDLLTVCIAKSQSAELLLPVNCCLFTLLICARSIVPVTLFSCIFVNKPSFSIILRVGPFTPYTLRTIFVTIL</sequence>
<keyword evidence="2" id="KW-1185">Reference proteome</keyword>
<reference evidence="1 2" key="1">
    <citation type="journal article" date="2019" name="Sci. Rep.">
        <title>Orb-weaving spider Araneus ventricosus genome elucidates the spidroin gene catalogue.</title>
        <authorList>
            <person name="Kono N."/>
            <person name="Nakamura H."/>
            <person name="Ohtoshi R."/>
            <person name="Moran D.A.P."/>
            <person name="Shinohara A."/>
            <person name="Yoshida Y."/>
            <person name="Fujiwara M."/>
            <person name="Mori M."/>
            <person name="Tomita M."/>
            <person name="Arakawa K."/>
        </authorList>
    </citation>
    <scope>NUCLEOTIDE SEQUENCE [LARGE SCALE GENOMIC DNA]</scope>
</reference>
<accession>A0A4Y2DSE9</accession>
<evidence type="ECO:0000313" key="2">
    <source>
        <dbReference type="Proteomes" id="UP000499080"/>
    </source>
</evidence>
<comment type="caution">
    <text evidence="1">The sequence shown here is derived from an EMBL/GenBank/DDBJ whole genome shotgun (WGS) entry which is preliminary data.</text>
</comment>
<evidence type="ECO:0000313" key="1">
    <source>
        <dbReference type="EMBL" id="GBM19770.1"/>
    </source>
</evidence>